<dbReference type="PANTHER" id="PTHR11601:SF34">
    <property type="entry name" value="CYSTEINE DESULFURASE"/>
    <property type="match status" value="1"/>
</dbReference>
<dbReference type="InterPro" id="IPR015421">
    <property type="entry name" value="PyrdxlP-dep_Trfase_major"/>
</dbReference>
<evidence type="ECO:0000259" key="9">
    <source>
        <dbReference type="Pfam" id="PF00266"/>
    </source>
</evidence>
<evidence type="ECO:0000256" key="2">
    <source>
        <dbReference type="ARBA" id="ARBA00006490"/>
    </source>
</evidence>
<dbReference type="InterPro" id="IPR000192">
    <property type="entry name" value="Aminotrans_V_dom"/>
</dbReference>
<comment type="caution">
    <text evidence="10">The sequence shown here is derived from an EMBL/GenBank/DDBJ whole genome shotgun (WGS) entry which is preliminary data.</text>
</comment>
<keyword evidence="5" id="KW-0663">Pyridoxal phosphate</keyword>
<keyword evidence="4" id="KW-0479">Metal-binding</keyword>
<dbReference type="GO" id="GO:0031071">
    <property type="term" value="F:cysteine desulfurase activity"/>
    <property type="evidence" value="ECO:0007669"/>
    <property type="project" value="UniProtKB-EC"/>
</dbReference>
<dbReference type="PIRSF" id="PIRSF005572">
    <property type="entry name" value="NifS"/>
    <property type="match status" value="1"/>
</dbReference>
<dbReference type="InterPro" id="IPR015424">
    <property type="entry name" value="PyrdxlP-dep_Trfase"/>
</dbReference>
<dbReference type="InterPro" id="IPR015422">
    <property type="entry name" value="PyrdxlP-dep_Trfase_small"/>
</dbReference>
<organism evidence="10 11">
    <name type="scientific">Deinococcus cavernae</name>
    <dbReference type="NCBI Taxonomy" id="2320857"/>
    <lineage>
        <taxon>Bacteria</taxon>
        <taxon>Thermotogati</taxon>
        <taxon>Deinococcota</taxon>
        <taxon>Deinococci</taxon>
        <taxon>Deinococcales</taxon>
        <taxon>Deinococcaceae</taxon>
        <taxon>Deinococcus</taxon>
    </lineage>
</organism>
<dbReference type="GO" id="GO:0046872">
    <property type="term" value="F:metal ion binding"/>
    <property type="evidence" value="ECO:0007669"/>
    <property type="project" value="UniProtKB-KW"/>
</dbReference>
<feature type="domain" description="Aminotransferase class V" evidence="9">
    <location>
        <begin position="3"/>
        <end position="363"/>
    </location>
</feature>
<dbReference type="EMBL" id="QYUJ01000014">
    <property type="protein sequence ID" value="RJF73089.1"/>
    <property type="molecule type" value="Genomic_DNA"/>
</dbReference>
<proteinExistence type="inferred from homology"/>
<evidence type="ECO:0000256" key="6">
    <source>
        <dbReference type="ARBA" id="ARBA00023004"/>
    </source>
</evidence>
<evidence type="ECO:0000256" key="8">
    <source>
        <dbReference type="ARBA" id="ARBA00050776"/>
    </source>
</evidence>
<dbReference type="RefSeq" id="WP_119765823.1">
    <property type="nucleotide sequence ID" value="NZ_QYUJ01000014.1"/>
</dbReference>
<comment type="cofactor">
    <cofactor evidence="1">
        <name>pyridoxal 5'-phosphate</name>
        <dbReference type="ChEBI" id="CHEBI:597326"/>
    </cofactor>
</comment>
<evidence type="ECO:0000256" key="1">
    <source>
        <dbReference type="ARBA" id="ARBA00001933"/>
    </source>
</evidence>
<comment type="similarity">
    <text evidence="2">Belongs to the class-V pyridoxal-phosphate-dependent aminotransferase family. NifS/IscS subfamily.</text>
</comment>
<comment type="catalytic activity">
    <reaction evidence="8">
        <text>(sulfur carrier)-H + L-cysteine = (sulfur carrier)-SH + L-alanine</text>
        <dbReference type="Rhea" id="RHEA:43892"/>
        <dbReference type="Rhea" id="RHEA-COMP:14737"/>
        <dbReference type="Rhea" id="RHEA-COMP:14739"/>
        <dbReference type="ChEBI" id="CHEBI:29917"/>
        <dbReference type="ChEBI" id="CHEBI:35235"/>
        <dbReference type="ChEBI" id="CHEBI:57972"/>
        <dbReference type="ChEBI" id="CHEBI:64428"/>
        <dbReference type="EC" id="2.8.1.7"/>
    </reaction>
</comment>
<evidence type="ECO:0000313" key="10">
    <source>
        <dbReference type="EMBL" id="RJF73089.1"/>
    </source>
</evidence>
<keyword evidence="11" id="KW-1185">Reference proteome</keyword>
<keyword evidence="6" id="KW-0408">Iron</keyword>
<gene>
    <name evidence="10" type="ORF">D3875_17600</name>
</gene>
<dbReference type="AlphaFoldDB" id="A0A418VAK0"/>
<dbReference type="GO" id="GO:0051536">
    <property type="term" value="F:iron-sulfur cluster binding"/>
    <property type="evidence" value="ECO:0007669"/>
    <property type="project" value="UniProtKB-KW"/>
</dbReference>
<name>A0A418VAK0_9DEIO</name>
<evidence type="ECO:0000313" key="11">
    <source>
        <dbReference type="Proteomes" id="UP000286287"/>
    </source>
</evidence>
<dbReference type="InterPro" id="IPR016454">
    <property type="entry name" value="Cysteine_dSase"/>
</dbReference>
<dbReference type="SUPFAM" id="SSF53383">
    <property type="entry name" value="PLP-dependent transferases"/>
    <property type="match status" value="1"/>
</dbReference>
<dbReference type="Gene3D" id="3.90.1150.10">
    <property type="entry name" value="Aspartate Aminotransferase, domain 1"/>
    <property type="match status" value="1"/>
</dbReference>
<evidence type="ECO:0000256" key="7">
    <source>
        <dbReference type="ARBA" id="ARBA00023014"/>
    </source>
</evidence>
<evidence type="ECO:0000256" key="4">
    <source>
        <dbReference type="ARBA" id="ARBA00022723"/>
    </source>
</evidence>
<protein>
    <submittedName>
        <fullName evidence="10">Cysteine desulfurase</fullName>
    </submittedName>
</protein>
<accession>A0A418VAK0</accession>
<evidence type="ECO:0000256" key="5">
    <source>
        <dbReference type="ARBA" id="ARBA00022898"/>
    </source>
</evidence>
<keyword evidence="7" id="KW-0411">Iron-sulfur</keyword>
<sequence>MTIYLDYAASHPMTPAALDAYARAAALPGNPASVHAAGQVARELLEEGRARLAAVLHADPRTLIANSGGTEGNNHVLLGAAQAWEQQHGRPGHLITTLTEHSAVLAPARHLAQRGWNVTFLHPDRGGAYTPAQLRETIQPDTALVSIHHANNEIGTVQPTPELAAIAAEKGVAYHVDAVQAPGILPVDLSAWGVTFATFSAHKWGGPRGVGFLYVKRGTELPPVTLGGGQESGLRPGTQNTAGIYAAGVALTEAEGMRDATFGHLTHLRRHFMDAVQDIPDLRFNQPEGASPKIVNLTLPGADGEALLMNLDMQGVSASAGSACSAGTMQPSHVLTALGLSEADARASLRFSFGLGTTLAEVDTAAQALRQAARWSRSG</sequence>
<dbReference type="OrthoDB" id="9808002at2"/>
<evidence type="ECO:0000256" key="3">
    <source>
        <dbReference type="ARBA" id="ARBA00022679"/>
    </source>
</evidence>
<keyword evidence="3" id="KW-0808">Transferase</keyword>
<dbReference type="Pfam" id="PF00266">
    <property type="entry name" value="Aminotran_5"/>
    <property type="match status" value="1"/>
</dbReference>
<dbReference type="Gene3D" id="1.10.260.50">
    <property type="match status" value="1"/>
</dbReference>
<dbReference type="PANTHER" id="PTHR11601">
    <property type="entry name" value="CYSTEINE DESULFURYLASE FAMILY MEMBER"/>
    <property type="match status" value="1"/>
</dbReference>
<dbReference type="Gene3D" id="3.40.640.10">
    <property type="entry name" value="Type I PLP-dependent aspartate aminotransferase-like (Major domain)"/>
    <property type="match status" value="1"/>
</dbReference>
<dbReference type="Proteomes" id="UP000286287">
    <property type="component" value="Unassembled WGS sequence"/>
</dbReference>
<reference evidence="10 11" key="1">
    <citation type="submission" date="2018-09" db="EMBL/GenBank/DDBJ databases">
        <authorList>
            <person name="Zhu H."/>
        </authorList>
    </citation>
    <scope>NUCLEOTIDE SEQUENCE [LARGE SCALE GENOMIC DNA]</scope>
    <source>
        <strain evidence="10 11">K2S05-167</strain>
    </source>
</reference>